<keyword evidence="8" id="KW-0460">Magnesium</keyword>
<dbReference type="GO" id="GO:0008413">
    <property type="term" value="F:8-oxo-7,8-dihydroguanosine triphosphate pyrophosphatase activity"/>
    <property type="evidence" value="ECO:0007669"/>
    <property type="project" value="TreeGrafter"/>
</dbReference>
<dbReference type="PANTHER" id="PTHR47707">
    <property type="entry name" value="8-OXO-DGTP DIPHOSPHATASE"/>
    <property type="match status" value="1"/>
</dbReference>
<reference evidence="14 15" key="1">
    <citation type="submission" date="2016-12" db="EMBL/GenBank/DDBJ databases">
        <title>Draft genome of Tersicoccus phoenicis 1P05MA.</title>
        <authorList>
            <person name="Nakajima Y."/>
            <person name="Yoshizawa S."/>
            <person name="Nakamura K."/>
            <person name="Ogura Y."/>
            <person name="Hayashi T."/>
            <person name="Kogure K."/>
        </authorList>
    </citation>
    <scope>NUCLEOTIDE SEQUENCE [LARGE SCALE GENOMIC DNA]</scope>
    <source>
        <strain evidence="14 15">1p05MA</strain>
    </source>
</reference>
<dbReference type="InterPro" id="IPR020084">
    <property type="entry name" value="NUDIX_hydrolase_CS"/>
</dbReference>
<evidence type="ECO:0000313" key="14">
    <source>
        <dbReference type="EMBL" id="OMH22983.1"/>
    </source>
</evidence>
<dbReference type="EC" id="3.6.1.55" evidence="11"/>
<protein>
    <recommendedName>
        <fullName evidence="11">8-oxo-dGTP diphosphatase</fullName>
        <ecNumber evidence="11">3.6.1.55</ecNumber>
    </recommendedName>
</protein>
<sequence length="157" mass="17130">MTETGPGTAVGERDHRTRVVGAALVDDVRWPRRLLAARRSAPADLAGLWEFPGGKVEPEEDHDVALVRELDEELGITAVLHEELPGPPGGWPLSGTAVMRVWIATTADRPRALQDHDELRWVDLDDPAAVIALPWIPADLPIVTALLDRLAALRAPR</sequence>
<dbReference type="GO" id="GO:0044715">
    <property type="term" value="F:8-oxo-dGDP phosphatase activity"/>
    <property type="evidence" value="ECO:0007669"/>
    <property type="project" value="TreeGrafter"/>
</dbReference>
<comment type="catalytic activity">
    <reaction evidence="10">
        <text>8-oxo-dGTP + H2O = 8-oxo-dGMP + diphosphate + H(+)</text>
        <dbReference type="Rhea" id="RHEA:31575"/>
        <dbReference type="ChEBI" id="CHEBI:15377"/>
        <dbReference type="ChEBI" id="CHEBI:15378"/>
        <dbReference type="ChEBI" id="CHEBI:33019"/>
        <dbReference type="ChEBI" id="CHEBI:63224"/>
        <dbReference type="ChEBI" id="CHEBI:77896"/>
        <dbReference type="EC" id="3.6.1.55"/>
    </reaction>
</comment>
<keyword evidence="9" id="KW-0234">DNA repair</keyword>
<evidence type="ECO:0000256" key="2">
    <source>
        <dbReference type="ARBA" id="ARBA00005582"/>
    </source>
</evidence>
<dbReference type="EMBL" id="MRDE01000083">
    <property type="protein sequence ID" value="OMH22983.1"/>
    <property type="molecule type" value="Genomic_DNA"/>
</dbReference>
<dbReference type="GO" id="GO:0046872">
    <property type="term" value="F:metal ion binding"/>
    <property type="evidence" value="ECO:0007669"/>
    <property type="project" value="UniProtKB-KW"/>
</dbReference>
<evidence type="ECO:0000259" key="13">
    <source>
        <dbReference type="PROSITE" id="PS51462"/>
    </source>
</evidence>
<evidence type="ECO:0000256" key="11">
    <source>
        <dbReference type="ARBA" id="ARBA00038905"/>
    </source>
</evidence>
<dbReference type="InterPro" id="IPR000086">
    <property type="entry name" value="NUDIX_hydrolase_dom"/>
</dbReference>
<dbReference type="PRINTS" id="PR00502">
    <property type="entry name" value="NUDIXFAMILY"/>
</dbReference>
<evidence type="ECO:0000313" key="15">
    <source>
        <dbReference type="Proteomes" id="UP000187085"/>
    </source>
</evidence>
<keyword evidence="5" id="KW-0479">Metal-binding</keyword>
<evidence type="ECO:0000256" key="7">
    <source>
        <dbReference type="ARBA" id="ARBA00022801"/>
    </source>
</evidence>
<gene>
    <name evidence="14" type="ORF">BKD30_14830</name>
</gene>
<dbReference type="InterPro" id="IPR015797">
    <property type="entry name" value="NUDIX_hydrolase-like_dom_sf"/>
</dbReference>
<dbReference type="PROSITE" id="PS51462">
    <property type="entry name" value="NUDIX"/>
    <property type="match status" value="1"/>
</dbReference>
<feature type="domain" description="Nudix hydrolase" evidence="13">
    <location>
        <begin position="15"/>
        <end position="144"/>
    </location>
</feature>
<comment type="cofactor">
    <cofactor evidence="1">
        <name>Mg(2+)</name>
        <dbReference type="ChEBI" id="CHEBI:18420"/>
    </cofactor>
</comment>
<dbReference type="GO" id="GO:0044716">
    <property type="term" value="F:8-oxo-GDP phosphatase activity"/>
    <property type="evidence" value="ECO:0007669"/>
    <property type="project" value="TreeGrafter"/>
</dbReference>
<dbReference type="GO" id="GO:0006281">
    <property type="term" value="P:DNA repair"/>
    <property type="evidence" value="ECO:0007669"/>
    <property type="project" value="UniProtKB-KW"/>
</dbReference>
<keyword evidence="3" id="KW-0515">Mutator protein</keyword>
<dbReference type="Pfam" id="PF00293">
    <property type="entry name" value="NUDIX"/>
    <property type="match status" value="1"/>
</dbReference>
<proteinExistence type="inferred from homology"/>
<evidence type="ECO:0000256" key="1">
    <source>
        <dbReference type="ARBA" id="ARBA00001946"/>
    </source>
</evidence>
<dbReference type="InterPro" id="IPR020476">
    <property type="entry name" value="Nudix_hydrolase"/>
</dbReference>
<organism evidence="14 15">
    <name type="scientific">Tersicoccus phoenicis</name>
    <dbReference type="NCBI Taxonomy" id="554083"/>
    <lineage>
        <taxon>Bacteria</taxon>
        <taxon>Bacillati</taxon>
        <taxon>Actinomycetota</taxon>
        <taxon>Actinomycetes</taxon>
        <taxon>Micrococcales</taxon>
        <taxon>Micrococcaceae</taxon>
        <taxon>Tersicoccus</taxon>
    </lineage>
</organism>
<dbReference type="GO" id="GO:0006260">
    <property type="term" value="P:DNA replication"/>
    <property type="evidence" value="ECO:0007669"/>
    <property type="project" value="UniProtKB-KW"/>
</dbReference>
<evidence type="ECO:0000256" key="12">
    <source>
        <dbReference type="RuleBase" id="RU003476"/>
    </source>
</evidence>
<dbReference type="AlphaFoldDB" id="A0A1R1L633"/>
<dbReference type="InterPro" id="IPR047127">
    <property type="entry name" value="MutT-like"/>
</dbReference>
<name>A0A1R1L633_9MICC</name>
<evidence type="ECO:0000256" key="8">
    <source>
        <dbReference type="ARBA" id="ARBA00022842"/>
    </source>
</evidence>
<comment type="caution">
    <text evidence="14">The sequence shown here is derived from an EMBL/GenBank/DDBJ whole genome shotgun (WGS) entry which is preliminary data.</text>
</comment>
<dbReference type="Gene3D" id="3.90.79.10">
    <property type="entry name" value="Nucleoside Triphosphate Pyrophosphohydrolase"/>
    <property type="match status" value="1"/>
</dbReference>
<dbReference type="RefSeq" id="WP_076705847.1">
    <property type="nucleotide sequence ID" value="NZ_MRDE01000083.1"/>
</dbReference>
<dbReference type="GO" id="GO:0035539">
    <property type="term" value="F:8-oxo-7,8-dihydrodeoxyguanosine triphosphate pyrophosphatase activity"/>
    <property type="evidence" value="ECO:0007669"/>
    <property type="project" value="UniProtKB-EC"/>
</dbReference>
<evidence type="ECO:0000256" key="5">
    <source>
        <dbReference type="ARBA" id="ARBA00022723"/>
    </source>
</evidence>
<dbReference type="PROSITE" id="PS00893">
    <property type="entry name" value="NUDIX_BOX"/>
    <property type="match status" value="1"/>
</dbReference>
<evidence type="ECO:0000256" key="10">
    <source>
        <dbReference type="ARBA" id="ARBA00035861"/>
    </source>
</evidence>
<keyword evidence="15" id="KW-1185">Reference proteome</keyword>
<comment type="similarity">
    <text evidence="2 12">Belongs to the Nudix hydrolase family.</text>
</comment>
<evidence type="ECO:0000256" key="4">
    <source>
        <dbReference type="ARBA" id="ARBA00022705"/>
    </source>
</evidence>
<keyword evidence="6" id="KW-0227">DNA damage</keyword>
<evidence type="ECO:0000256" key="6">
    <source>
        <dbReference type="ARBA" id="ARBA00022763"/>
    </source>
</evidence>
<dbReference type="Proteomes" id="UP000187085">
    <property type="component" value="Unassembled WGS sequence"/>
</dbReference>
<evidence type="ECO:0000256" key="3">
    <source>
        <dbReference type="ARBA" id="ARBA00022457"/>
    </source>
</evidence>
<accession>A0A1R1L633</accession>
<dbReference type="OrthoDB" id="9804442at2"/>
<dbReference type="STRING" id="554083.BKD30_14830"/>
<evidence type="ECO:0000256" key="9">
    <source>
        <dbReference type="ARBA" id="ARBA00023204"/>
    </source>
</evidence>
<dbReference type="PANTHER" id="PTHR47707:SF1">
    <property type="entry name" value="NUDIX HYDROLASE FAMILY PROTEIN"/>
    <property type="match status" value="1"/>
</dbReference>
<keyword evidence="7 12" id="KW-0378">Hydrolase</keyword>
<dbReference type="CDD" id="cd03425">
    <property type="entry name" value="NUDIX_MutT_NudA_like"/>
    <property type="match status" value="1"/>
</dbReference>
<keyword evidence="4" id="KW-0235">DNA replication</keyword>
<dbReference type="SUPFAM" id="SSF55811">
    <property type="entry name" value="Nudix"/>
    <property type="match status" value="1"/>
</dbReference>